<dbReference type="GO" id="GO:0004619">
    <property type="term" value="F:phosphoglycerate mutase activity"/>
    <property type="evidence" value="ECO:0007669"/>
    <property type="project" value="UniProtKB-UniRule"/>
</dbReference>
<dbReference type="InterPro" id="IPR036646">
    <property type="entry name" value="PGAM_B_sf"/>
</dbReference>
<evidence type="ECO:0000256" key="13">
    <source>
        <dbReference type="PIRSR" id="PIRSR001492-3"/>
    </source>
</evidence>
<dbReference type="SUPFAM" id="SSF64158">
    <property type="entry name" value="2,3-Bisphosphoglycerate-independent phosphoglycerate mutase, substrate-binding domain"/>
    <property type="match status" value="1"/>
</dbReference>
<evidence type="ECO:0000256" key="12">
    <source>
        <dbReference type="PIRSR" id="PIRSR001492-2"/>
    </source>
</evidence>
<feature type="binding site" evidence="9 12">
    <location>
        <position position="332"/>
    </location>
    <ligand>
        <name>substrate</name>
    </ligand>
</feature>
<evidence type="ECO:0000256" key="5">
    <source>
        <dbReference type="ARBA" id="ARBA00022723"/>
    </source>
</evidence>
<feature type="binding site" evidence="9 12">
    <location>
        <position position="123"/>
    </location>
    <ligand>
        <name>substrate</name>
    </ligand>
</feature>
<comment type="pathway">
    <text evidence="3 9">Carbohydrate degradation; glycolysis; pyruvate from D-glyceraldehyde 3-phosphate: step 3/5.</text>
</comment>
<feature type="domain" description="Metalloenzyme" evidence="14">
    <location>
        <begin position="4"/>
        <end position="494"/>
    </location>
</feature>
<protein>
    <recommendedName>
        <fullName evidence="9 10">2,3-bisphosphoglycerate-independent phosphoglycerate mutase</fullName>
        <shortName evidence="9">BPG-independent PGAM</shortName>
        <shortName evidence="9">Phosphoglyceromutase</shortName>
        <shortName evidence="9">iPGM</shortName>
        <ecNumber evidence="9 10">5.4.2.12</ecNumber>
    </recommendedName>
</protein>
<feature type="binding site" evidence="9 13">
    <location>
        <position position="62"/>
    </location>
    <ligand>
        <name>Mn(2+)</name>
        <dbReference type="ChEBI" id="CHEBI:29035"/>
        <label>2</label>
    </ligand>
</feature>
<dbReference type="PIRSF" id="PIRSF001492">
    <property type="entry name" value="IPGAM"/>
    <property type="match status" value="1"/>
</dbReference>
<evidence type="ECO:0000259" key="14">
    <source>
        <dbReference type="Pfam" id="PF01676"/>
    </source>
</evidence>
<name>A0AAE9XRJ2_9PROT</name>
<dbReference type="Pfam" id="PF01676">
    <property type="entry name" value="Metalloenzyme"/>
    <property type="match status" value="1"/>
</dbReference>
<feature type="domain" description="BPG-independent PGAM N-terminal" evidence="15">
    <location>
        <begin position="82"/>
        <end position="293"/>
    </location>
</feature>
<dbReference type="NCBIfam" id="TIGR01307">
    <property type="entry name" value="pgm_bpd_ind"/>
    <property type="match status" value="1"/>
</dbReference>
<dbReference type="EMBL" id="CP116805">
    <property type="protein sequence ID" value="WCL53886.1"/>
    <property type="molecule type" value="Genomic_DNA"/>
</dbReference>
<evidence type="ECO:0000256" key="1">
    <source>
        <dbReference type="ARBA" id="ARBA00000370"/>
    </source>
</evidence>
<evidence type="ECO:0000256" key="4">
    <source>
        <dbReference type="ARBA" id="ARBA00008819"/>
    </source>
</evidence>
<keyword evidence="6 9" id="KW-0324">Glycolysis</keyword>
<dbReference type="Pfam" id="PF06415">
    <property type="entry name" value="iPGM_N"/>
    <property type="match status" value="1"/>
</dbReference>
<dbReference type="GO" id="GO:0006007">
    <property type="term" value="P:glucose catabolic process"/>
    <property type="evidence" value="ECO:0007669"/>
    <property type="project" value="InterPro"/>
</dbReference>
<dbReference type="AlphaFoldDB" id="A0AAE9XRJ2"/>
<comment type="catalytic activity">
    <reaction evidence="1 9">
        <text>(2R)-2-phosphoglycerate = (2R)-3-phosphoglycerate</text>
        <dbReference type="Rhea" id="RHEA:15901"/>
        <dbReference type="ChEBI" id="CHEBI:58272"/>
        <dbReference type="ChEBI" id="CHEBI:58289"/>
        <dbReference type="EC" id="5.4.2.12"/>
    </reaction>
</comment>
<evidence type="ECO:0000313" key="16">
    <source>
        <dbReference type="EMBL" id="WCL53886.1"/>
    </source>
</evidence>
<feature type="binding site" evidence="9 13">
    <location>
        <position position="441"/>
    </location>
    <ligand>
        <name>Mn(2+)</name>
        <dbReference type="ChEBI" id="CHEBI:29035"/>
        <label>2</label>
    </ligand>
</feature>
<comment type="similarity">
    <text evidence="4 9">Belongs to the BPG-independent phosphoglycerate mutase family.</text>
</comment>
<feature type="binding site" evidence="9 13">
    <location>
        <position position="12"/>
    </location>
    <ligand>
        <name>Mn(2+)</name>
        <dbReference type="ChEBI" id="CHEBI:29035"/>
        <label>2</label>
    </ligand>
</feature>
<dbReference type="SUPFAM" id="SSF53649">
    <property type="entry name" value="Alkaline phosphatase-like"/>
    <property type="match status" value="1"/>
</dbReference>
<evidence type="ECO:0000256" key="8">
    <source>
        <dbReference type="ARBA" id="ARBA00023235"/>
    </source>
</evidence>
<dbReference type="KEGG" id="gso:PH603_15215"/>
<accession>A0AAE9XRJ2</accession>
<evidence type="ECO:0000313" key="17">
    <source>
        <dbReference type="Proteomes" id="UP001217500"/>
    </source>
</evidence>
<evidence type="ECO:0000256" key="7">
    <source>
        <dbReference type="ARBA" id="ARBA00023211"/>
    </source>
</evidence>
<reference evidence="16" key="1">
    <citation type="submission" date="2023-01" db="EMBL/GenBank/DDBJ databases">
        <title>The genome sequence of Kordiimonadaceae bacterium 6D33.</title>
        <authorList>
            <person name="Liu Y."/>
        </authorList>
    </citation>
    <scope>NUCLEOTIDE SEQUENCE</scope>
    <source>
        <strain evidence="16">6D33</strain>
    </source>
</reference>
<dbReference type="PANTHER" id="PTHR31637">
    <property type="entry name" value="2,3-BISPHOSPHOGLYCERATE-INDEPENDENT PHOSPHOGLYCERATE MUTASE"/>
    <property type="match status" value="1"/>
</dbReference>
<sequence>MAYKTVVLCILDGWGYREESANNAIKLANTPTYTRLWNSVPRAWLATSGLAVGLPDGQMGNSEVGHMNLGSGRVVMQDLPRIDAAIADGSLAGMPVLDSYIAKLKASGGAAHVMGLLSPGGVHSHQDHMVALAKVLSAAGIPVRIHAFLDGRDTPPRSAEAFLKDFEAKIAGCADTAIATVTGRYFAMDRDKRWDRVSQAYNAMVKGQGIHSAPSALEALSAAYERQENDEFVKATVIGDYAGMKDGDGLLMANFRADRARQILTALVDPAFDGFDRGPIVRFAAVAGMVEYSVALNEFVPAIFASEELTNSFGEILARNHVPQLRIAETEKYAHVTFFFNGGSEAVFEGEDRILIPSPDVATYDLKPEMSAPEVTDRLVEAIESGKYGAIIVNYANGDMVGHTGDLGAAIKAVEAVDGCLARLEAAIKKVDGAMIITADHGNCEEMLDEATGQAHTQHTTTDVPALLVNRDVAFHDGALSDVAPTMLMLMGLSQPAEMTGKSLIGAKAARASA</sequence>
<gene>
    <name evidence="9 16" type="primary">gpmI</name>
    <name evidence="16" type="ORF">PH603_15215</name>
</gene>
<dbReference type="InterPro" id="IPR011258">
    <property type="entry name" value="BPG-indep_PGM_N"/>
</dbReference>
<dbReference type="HAMAP" id="MF_01038">
    <property type="entry name" value="GpmI"/>
    <property type="match status" value="1"/>
</dbReference>
<keyword evidence="17" id="KW-1185">Reference proteome</keyword>
<dbReference type="GO" id="GO:0006096">
    <property type="term" value="P:glycolytic process"/>
    <property type="evidence" value="ECO:0007669"/>
    <property type="project" value="UniProtKB-UniRule"/>
</dbReference>
<evidence type="ECO:0000256" key="3">
    <source>
        <dbReference type="ARBA" id="ARBA00004798"/>
    </source>
</evidence>
<keyword evidence="5 9" id="KW-0479">Metal-binding</keyword>
<evidence type="ECO:0000256" key="2">
    <source>
        <dbReference type="ARBA" id="ARBA00002315"/>
    </source>
</evidence>
<dbReference type="InterPro" id="IPR017850">
    <property type="entry name" value="Alkaline_phosphatase_core_sf"/>
</dbReference>
<dbReference type="EC" id="5.4.2.12" evidence="9 10"/>
<keyword evidence="8 9" id="KW-0413">Isomerase</keyword>
<evidence type="ECO:0000256" key="11">
    <source>
        <dbReference type="PIRSR" id="PIRSR001492-1"/>
    </source>
</evidence>
<dbReference type="PANTHER" id="PTHR31637:SF0">
    <property type="entry name" value="2,3-BISPHOSPHOGLYCERATE-INDEPENDENT PHOSPHOGLYCERATE MUTASE"/>
    <property type="match status" value="1"/>
</dbReference>
<dbReference type="Gene3D" id="3.40.1450.10">
    <property type="entry name" value="BPG-independent phosphoglycerate mutase, domain B"/>
    <property type="match status" value="1"/>
</dbReference>
<dbReference type="GO" id="GO:0005829">
    <property type="term" value="C:cytosol"/>
    <property type="evidence" value="ECO:0007669"/>
    <property type="project" value="TreeGrafter"/>
</dbReference>
<feature type="binding site" evidence="9 13">
    <location>
        <position position="440"/>
    </location>
    <ligand>
        <name>Mn(2+)</name>
        <dbReference type="ChEBI" id="CHEBI:29035"/>
        <label>2</label>
    </ligand>
</feature>
<proteinExistence type="inferred from homology"/>
<feature type="binding site" evidence="9 12">
    <location>
        <begin position="152"/>
        <end position="153"/>
    </location>
    <ligand>
        <name>substrate</name>
    </ligand>
</feature>
<dbReference type="Gene3D" id="3.40.720.10">
    <property type="entry name" value="Alkaline Phosphatase, subunit A"/>
    <property type="match status" value="1"/>
</dbReference>
<organism evidence="16 17">
    <name type="scientific">Gimibacter soli</name>
    <dbReference type="NCBI Taxonomy" id="3024400"/>
    <lineage>
        <taxon>Bacteria</taxon>
        <taxon>Pseudomonadati</taxon>
        <taxon>Pseudomonadota</taxon>
        <taxon>Alphaproteobacteria</taxon>
        <taxon>Kordiimonadales</taxon>
        <taxon>Temperatibacteraceae</taxon>
        <taxon>Gimibacter</taxon>
    </lineage>
</organism>
<feature type="binding site" evidence="9 12">
    <location>
        <position position="184"/>
    </location>
    <ligand>
        <name>substrate</name>
    </ligand>
</feature>
<feature type="binding site" evidence="9 13">
    <location>
        <position position="459"/>
    </location>
    <ligand>
        <name>Mn(2+)</name>
        <dbReference type="ChEBI" id="CHEBI:29035"/>
        <label>1</label>
    </ligand>
</feature>
<comment type="function">
    <text evidence="2 9">Catalyzes the interconversion of 2-phosphoglycerate and 3-phosphoglycerate.</text>
</comment>
<feature type="binding site" evidence="9 13">
    <location>
        <position position="403"/>
    </location>
    <ligand>
        <name>Mn(2+)</name>
        <dbReference type="ChEBI" id="CHEBI:29035"/>
        <label>1</label>
    </ligand>
</feature>
<feature type="binding site" evidence="9 13">
    <location>
        <position position="399"/>
    </location>
    <ligand>
        <name>Mn(2+)</name>
        <dbReference type="ChEBI" id="CHEBI:29035"/>
        <label>1</label>
    </ligand>
</feature>
<dbReference type="FunFam" id="3.40.1450.10:FF:000002">
    <property type="entry name" value="2,3-bisphosphoglycerate-independent phosphoglycerate mutase"/>
    <property type="match status" value="1"/>
</dbReference>
<dbReference type="Proteomes" id="UP001217500">
    <property type="component" value="Chromosome"/>
</dbReference>
<dbReference type="GO" id="GO:0030145">
    <property type="term" value="F:manganese ion binding"/>
    <property type="evidence" value="ECO:0007669"/>
    <property type="project" value="UniProtKB-UniRule"/>
</dbReference>
<comment type="cofactor">
    <cofactor evidence="9">
        <name>Mn(2+)</name>
        <dbReference type="ChEBI" id="CHEBI:29035"/>
    </cofactor>
    <text evidence="9">Binds 2 manganese ions per subunit.</text>
</comment>
<feature type="active site" description="Phosphoserine intermediate" evidence="9 11">
    <location>
        <position position="62"/>
    </location>
</feature>
<dbReference type="InterPro" id="IPR006124">
    <property type="entry name" value="Metalloenzyme"/>
</dbReference>
<dbReference type="CDD" id="cd16010">
    <property type="entry name" value="iPGM"/>
    <property type="match status" value="1"/>
</dbReference>
<evidence type="ECO:0000256" key="10">
    <source>
        <dbReference type="NCBIfam" id="TIGR01307"/>
    </source>
</evidence>
<evidence type="ECO:0000256" key="6">
    <source>
        <dbReference type="ARBA" id="ARBA00023152"/>
    </source>
</evidence>
<keyword evidence="7 9" id="KW-0464">Manganese</keyword>
<comment type="subunit">
    <text evidence="9">Monomer.</text>
</comment>
<dbReference type="InterPro" id="IPR005995">
    <property type="entry name" value="Pgm_bpd_ind"/>
</dbReference>
<evidence type="ECO:0000256" key="9">
    <source>
        <dbReference type="HAMAP-Rule" id="MF_01038"/>
    </source>
</evidence>
<feature type="binding site" evidence="9 12">
    <location>
        <begin position="256"/>
        <end position="259"/>
    </location>
    <ligand>
        <name>substrate</name>
    </ligand>
</feature>
<feature type="binding site" evidence="9 12">
    <location>
        <position position="190"/>
    </location>
    <ligand>
        <name>substrate</name>
    </ligand>
</feature>
<evidence type="ECO:0000259" key="15">
    <source>
        <dbReference type="Pfam" id="PF06415"/>
    </source>
</evidence>